<feature type="domain" description="Tr-type G" evidence="9">
    <location>
        <begin position="8"/>
        <end position="277"/>
    </location>
</feature>
<dbReference type="GO" id="GO:0005525">
    <property type="term" value="F:GTP binding"/>
    <property type="evidence" value="ECO:0007669"/>
    <property type="project" value="UniProtKB-UniRule"/>
</dbReference>
<reference evidence="10 11" key="1">
    <citation type="submission" date="2016-01" db="EMBL/GenBank/DDBJ databases">
        <title>High potential of lignocellulose degradation of a new Verrucomicrobia species.</title>
        <authorList>
            <person name="Wang Y."/>
            <person name="Shi Y."/>
            <person name="Qiu Z."/>
            <person name="Liu S."/>
            <person name="Yang H."/>
        </authorList>
    </citation>
    <scope>NUCLEOTIDE SEQUENCE [LARGE SCALE GENOMIC DNA]</scope>
    <source>
        <strain evidence="10 11">TSB47</strain>
    </source>
</reference>
<dbReference type="InterPro" id="IPR031157">
    <property type="entry name" value="G_TR_CS"/>
</dbReference>
<feature type="binding site" evidence="7">
    <location>
        <begin position="17"/>
        <end position="24"/>
    </location>
    <ligand>
        <name>GTP</name>
        <dbReference type="ChEBI" id="CHEBI:37565"/>
    </ligand>
</feature>
<comment type="function">
    <text evidence="7">Increases the formation of ribosomal termination complexes and stimulates activities of RF-1 and RF-2. It binds guanine nucleotides and has strong preference for UGA stop codons. It may interact directly with the ribosome. The stimulation of RF-1 and RF-2 is significantly reduced by GTP and GDP, but not by GMP.</text>
</comment>
<dbReference type="SUPFAM" id="SSF54980">
    <property type="entry name" value="EF-G C-terminal domain-like"/>
    <property type="match status" value="1"/>
</dbReference>
<comment type="caution">
    <text evidence="10">The sequence shown here is derived from an EMBL/GenBank/DDBJ whole genome shotgun (WGS) entry which is preliminary data.</text>
</comment>
<dbReference type="InterPro" id="IPR005225">
    <property type="entry name" value="Small_GTP-bd"/>
</dbReference>
<dbReference type="Pfam" id="PF16658">
    <property type="entry name" value="RF3_C"/>
    <property type="match status" value="1"/>
</dbReference>
<evidence type="ECO:0000256" key="4">
    <source>
        <dbReference type="ARBA" id="ARBA00022741"/>
    </source>
</evidence>
<protein>
    <recommendedName>
        <fullName evidence="7">Peptide chain release factor 3</fullName>
        <shortName evidence="7">RF-3</shortName>
    </recommendedName>
</protein>
<dbReference type="InterPro" id="IPR038467">
    <property type="entry name" value="RF3_dom_3_sf"/>
</dbReference>
<dbReference type="PANTHER" id="PTHR43556:SF2">
    <property type="entry name" value="PEPTIDE CHAIN RELEASE FACTOR RF3"/>
    <property type="match status" value="1"/>
</dbReference>
<sequence>MSPAAEIARRRTFAIISHPDAGKTTLTEKFLLYGNAIHLAGTVTARKNQRATTSDWMELEKQRGISVSSTVLQFDYAGCAVNLLDTPGHKDFSEDTYRVLTAVDAALMVIDAGRGVQPQTRKLFEVCRRRGIPIFTFMNKCDRPTLNALALIDELESVLGLAAAPVIWPLGNGPTFRGVFDRRARAVHLFERVPGGAYEAPVNITDLNAPIVRDRLDDYTFNEVTEQLEMLDGAGHPLDLAAVHAGQQTPVYFGSAINNFGIQLLLDGFLSDSVPPQPRRNASAAAKYQVTSNTSNKNLDTADAASSRASGPVATGGGEAADSLDTCHLPLATSSSAPLATSPSALVPLEYPKFSGFIFKIQANMDPKHRDRIAFLRVCSGKFTRDMVVTHQRTGKNVRLSSSHKLFGQERETVDEAWPGDVIGLVGHDAFGIGDTLTEDRGIAYDEIPRFPPEVFAYLSNPASSDAKKYRAGLEQLLQEGVVQSFNVRHAPPGATLLAAVGPLQFEVVQWRLKSEYNAESRLESAPWTLLKWLEPHPALANPSAIIVASGVSFGTDKFGHPVVLFPNEWTMAYFKEKNPELIPHDLPLEQVQTAK</sequence>
<feature type="region of interest" description="Disordered" evidence="8">
    <location>
        <begin position="277"/>
        <end position="320"/>
    </location>
</feature>
<dbReference type="InterPro" id="IPR032090">
    <property type="entry name" value="RF3_C"/>
</dbReference>
<evidence type="ECO:0000256" key="3">
    <source>
        <dbReference type="ARBA" id="ARBA00022490"/>
    </source>
</evidence>
<dbReference type="PANTHER" id="PTHR43556">
    <property type="entry name" value="PEPTIDE CHAIN RELEASE FACTOR RF3"/>
    <property type="match status" value="1"/>
</dbReference>
<dbReference type="SUPFAM" id="SSF50447">
    <property type="entry name" value="Translation proteins"/>
    <property type="match status" value="1"/>
</dbReference>
<feature type="binding site" evidence="7">
    <location>
        <begin position="85"/>
        <end position="89"/>
    </location>
    <ligand>
        <name>GTP</name>
        <dbReference type="ChEBI" id="CHEBI:37565"/>
    </ligand>
</feature>
<keyword evidence="4 7" id="KW-0547">Nucleotide-binding</keyword>
<keyword evidence="6 7" id="KW-0342">GTP-binding</keyword>
<dbReference type="PROSITE" id="PS51722">
    <property type="entry name" value="G_TR_2"/>
    <property type="match status" value="1"/>
</dbReference>
<comment type="subcellular location">
    <subcellularLocation>
        <location evidence="1 7">Cytoplasm</location>
    </subcellularLocation>
</comment>
<dbReference type="Pfam" id="PF22042">
    <property type="entry name" value="EF-G_D2"/>
    <property type="match status" value="1"/>
</dbReference>
<evidence type="ECO:0000259" key="9">
    <source>
        <dbReference type="PROSITE" id="PS51722"/>
    </source>
</evidence>
<gene>
    <name evidence="7" type="primary">prfC</name>
    <name evidence="10" type="ORF">AW736_19540</name>
</gene>
<dbReference type="GO" id="GO:0016150">
    <property type="term" value="F:translation release factor activity, codon nonspecific"/>
    <property type="evidence" value="ECO:0007669"/>
    <property type="project" value="TreeGrafter"/>
</dbReference>
<keyword evidence="5 7" id="KW-0648">Protein biosynthesis</keyword>
<dbReference type="GO" id="GO:0005829">
    <property type="term" value="C:cytosol"/>
    <property type="evidence" value="ECO:0007669"/>
    <property type="project" value="TreeGrafter"/>
</dbReference>
<evidence type="ECO:0000256" key="5">
    <source>
        <dbReference type="ARBA" id="ARBA00022917"/>
    </source>
</evidence>
<dbReference type="Gene3D" id="3.40.50.300">
    <property type="entry name" value="P-loop containing nucleotide triphosphate hydrolases"/>
    <property type="match status" value="2"/>
</dbReference>
<dbReference type="FunFam" id="3.40.50.300:FF:000542">
    <property type="entry name" value="Peptide chain release factor 3"/>
    <property type="match status" value="1"/>
</dbReference>
<dbReference type="Gene3D" id="3.30.70.3280">
    <property type="entry name" value="Peptide chain release factor 3, domain III"/>
    <property type="match status" value="1"/>
</dbReference>
<evidence type="ECO:0000313" key="10">
    <source>
        <dbReference type="EMBL" id="OAM88393.1"/>
    </source>
</evidence>
<dbReference type="InterPro" id="IPR009000">
    <property type="entry name" value="Transl_B-barrel_sf"/>
</dbReference>
<dbReference type="PRINTS" id="PR00315">
    <property type="entry name" value="ELONGATNFCT"/>
</dbReference>
<dbReference type="CDD" id="cd03689">
    <property type="entry name" value="RF3_II"/>
    <property type="match status" value="1"/>
</dbReference>
<dbReference type="EMBL" id="LRRQ01000137">
    <property type="protein sequence ID" value="OAM88393.1"/>
    <property type="molecule type" value="Genomic_DNA"/>
</dbReference>
<evidence type="ECO:0000256" key="8">
    <source>
        <dbReference type="SAM" id="MobiDB-lite"/>
    </source>
</evidence>
<dbReference type="InterPro" id="IPR035647">
    <property type="entry name" value="EFG_III/V"/>
</dbReference>
<dbReference type="OrthoDB" id="9804431at2"/>
<dbReference type="RefSeq" id="WP_068772032.1">
    <property type="nucleotide sequence ID" value="NZ_CP109796.1"/>
</dbReference>
<evidence type="ECO:0000256" key="7">
    <source>
        <dbReference type="HAMAP-Rule" id="MF_00072"/>
    </source>
</evidence>
<dbReference type="InterPro" id="IPR053905">
    <property type="entry name" value="EF-G-like_DII"/>
</dbReference>
<dbReference type="SUPFAM" id="SSF52540">
    <property type="entry name" value="P-loop containing nucleoside triphosphate hydrolases"/>
    <property type="match status" value="1"/>
</dbReference>
<keyword evidence="11" id="KW-1185">Reference proteome</keyword>
<organism evidence="10 11">
    <name type="scientific">Termitidicoccus mucosus</name>
    <dbReference type="NCBI Taxonomy" id="1184151"/>
    <lineage>
        <taxon>Bacteria</taxon>
        <taxon>Pseudomonadati</taxon>
        <taxon>Verrucomicrobiota</taxon>
        <taxon>Opitutia</taxon>
        <taxon>Opitutales</taxon>
        <taxon>Opitutaceae</taxon>
        <taxon>Termitidicoccus</taxon>
    </lineage>
</organism>
<dbReference type="CDD" id="cd04169">
    <property type="entry name" value="RF3"/>
    <property type="match status" value="1"/>
</dbReference>
<comment type="similarity">
    <text evidence="2 7">Belongs to the TRAFAC class translation factor GTPase superfamily. Classic translation factor GTPase family. PrfC subfamily.</text>
</comment>
<dbReference type="InterPro" id="IPR004548">
    <property type="entry name" value="PrfC"/>
</dbReference>
<evidence type="ECO:0000256" key="1">
    <source>
        <dbReference type="ARBA" id="ARBA00004496"/>
    </source>
</evidence>
<evidence type="ECO:0000256" key="2">
    <source>
        <dbReference type="ARBA" id="ARBA00009978"/>
    </source>
</evidence>
<dbReference type="GO" id="GO:0003924">
    <property type="term" value="F:GTPase activity"/>
    <property type="evidence" value="ECO:0007669"/>
    <property type="project" value="InterPro"/>
</dbReference>
<dbReference type="STRING" id="1184151.AW736_19540"/>
<dbReference type="Pfam" id="PF00009">
    <property type="entry name" value="GTP_EFTU"/>
    <property type="match status" value="1"/>
</dbReference>
<name>A0A178IEE9_9BACT</name>
<dbReference type="InterPro" id="IPR041732">
    <property type="entry name" value="RF3_GTP-bd"/>
</dbReference>
<dbReference type="Proteomes" id="UP000078486">
    <property type="component" value="Unassembled WGS sequence"/>
</dbReference>
<dbReference type="PROSITE" id="PS00301">
    <property type="entry name" value="G_TR_1"/>
    <property type="match status" value="1"/>
</dbReference>
<keyword evidence="3 7" id="KW-0963">Cytoplasm</keyword>
<feature type="compositionally biased region" description="Polar residues" evidence="8">
    <location>
        <begin position="289"/>
        <end position="299"/>
    </location>
</feature>
<dbReference type="InterPro" id="IPR000795">
    <property type="entry name" value="T_Tr_GTP-bd_dom"/>
</dbReference>
<dbReference type="InterPro" id="IPR027417">
    <property type="entry name" value="P-loop_NTPase"/>
</dbReference>
<dbReference type="NCBIfam" id="TIGR00231">
    <property type="entry name" value="small_GTP"/>
    <property type="match status" value="1"/>
</dbReference>
<dbReference type="GO" id="GO:0016149">
    <property type="term" value="F:translation release factor activity, codon specific"/>
    <property type="evidence" value="ECO:0007669"/>
    <property type="project" value="UniProtKB-UniRule"/>
</dbReference>
<dbReference type="HAMAP" id="MF_00072">
    <property type="entry name" value="Rel_fac_3"/>
    <property type="match status" value="1"/>
</dbReference>
<dbReference type="AlphaFoldDB" id="A0A178IEE9"/>
<feature type="binding site" evidence="7">
    <location>
        <begin position="139"/>
        <end position="142"/>
    </location>
    <ligand>
        <name>GTP</name>
        <dbReference type="ChEBI" id="CHEBI:37565"/>
    </ligand>
</feature>
<evidence type="ECO:0000256" key="6">
    <source>
        <dbReference type="ARBA" id="ARBA00023134"/>
    </source>
</evidence>
<accession>A0A178IEE9</accession>
<proteinExistence type="inferred from homology"/>
<dbReference type="GO" id="GO:0006449">
    <property type="term" value="P:regulation of translational termination"/>
    <property type="evidence" value="ECO:0007669"/>
    <property type="project" value="UniProtKB-UniRule"/>
</dbReference>
<evidence type="ECO:0000313" key="11">
    <source>
        <dbReference type="Proteomes" id="UP000078486"/>
    </source>
</evidence>